<sequence>MHLWISGFLDEDNEDDSLKYSLTVLPEFEQAVMDILGWQSLAAECDGELLLTTEQIRKISTAINEQLPTELDLFIGVRG</sequence>
<proteinExistence type="predicted"/>
<gene>
    <name evidence="1" type="ORF">SAMN05216202_2967</name>
</gene>
<dbReference type="InterPro" id="IPR049810">
    <property type="entry name" value="S6_alt_immun-like"/>
</dbReference>
<dbReference type="RefSeq" id="WP_084378864.1">
    <property type="nucleotide sequence ID" value="NZ_LS483433.1"/>
</dbReference>
<dbReference type="OrthoDB" id="6937788at2"/>
<reference evidence="2" key="1">
    <citation type="submission" date="2016-10" db="EMBL/GenBank/DDBJ databases">
        <authorList>
            <person name="Varghese N."/>
            <person name="Submissions S."/>
        </authorList>
    </citation>
    <scope>NUCLEOTIDE SEQUENCE [LARGE SCALE GENOMIC DNA]</scope>
    <source>
        <strain evidence="2">LMG 2223</strain>
    </source>
</reference>
<dbReference type="AlphaFoldDB" id="A0A1H2N402"/>
<evidence type="ECO:0000313" key="1">
    <source>
        <dbReference type="EMBL" id="SDV00293.1"/>
    </source>
</evidence>
<dbReference type="EMBL" id="LT629802">
    <property type="protein sequence ID" value="SDV00293.1"/>
    <property type="molecule type" value="Genomic_DNA"/>
</dbReference>
<protein>
    <submittedName>
        <fullName evidence="1">Uncharacterized protein</fullName>
    </submittedName>
</protein>
<dbReference type="Proteomes" id="UP000198600">
    <property type="component" value="Chromosome I"/>
</dbReference>
<evidence type="ECO:0000313" key="2">
    <source>
        <dbReference type="Proteomes" id="UP000198600"/>
    </source>
</evidence>
<accession>A0A1H2N402</accession>
<name>A0A1H2N402_9PSED</name>
<dbReference type="NCBIfam" id="NF040643">
    <property type="entry name" value="S6_alt_immun"/>
    <property type="match status" value="1"/>
</dbReference>
<organism evidence="1 2">
    <name type="scientific">Pseudomonas mucidolens</name>
    <dbReference type="NCBI Taxonomy" id="46679"/>
    <lineage>
        <taxon>Bacteria</taxon>
        <taxon>Pseudomonadati</taxon>
        <taxon>Pseudomonadota</taxon>
        <taxon>Gammaproteobacteria</taxon>
        <taxon>Pseudomonadales</taxon>
        <taxon>Pseudomonadaceae</taxon>
        <taxon>Pseudomonas</taxon>
    </lineage>
</organism>
<keyword evidence="2" id="KW-1185">Reference proteome</keyword>